<dbReference type="PANTHER" id="PTHR43796:SF2">
    <property type="entry name" value="CARBOXYNORSPERMIDINE SYNTHASE"/>
    <property type="match status" value="1"/>
</dbReference>
<dbReference type="Gene3D" id="3.40.50.720">
    <property type="entry name" value="NAD(P)-binding Rossmann-like Domain"/>
    <property type="match status" value="1"/>
</dbReference>
<proteinExistence type="predicted"/>
<sequence length="337" mass="34748">MERITVIGGSGAVGREVCAALRRVYPGEVVAVGRDPAKLDTLPGVRALPADITRDEGLTRALDGADAVVMCTEQDGGRVARACLERGMGYVDVSASAPRLRAVAALDGLARRRGATAVLSVGLAPGATNLLARSATDAGGAGPIRIGVLVGAGEHHGPGALDWILDSMEQAGGPSRLRFPPPYGVRTAYRFPFSDQYTLPETLGAPAAETALCLDTRVLTPLLATARRPVAARLLRRPRVRAAVRRALLRVHAGGDGFAVTAARGPVTAWFSGRSQSRASGVAAALAAGRLPGLAPGVHHIEQAVEPVGFLTELAGHGFELGLPEGVLGPGSHYDAQ</sequence>
<comment type="caution">
    <text evidence="2">The sequence shown here is derived from an EMBL/GenBank/DDBJ whole genome shotgun (WGS) entry which is preliminary data.</text>
</comment>
<name>A0ABV9SJ98_9ACTN</name>
<accession>A0ABV9SJ98</accession>
<dbReference type="PANTHER" id="PTHR43796">
    <property type="entry name" value="CARBOXYNORSPERMIDINE SYNTHASE"/>
    <property type="match status" value="1"/>
</dbReference>
<dbReference type="Proteomes" id="UP001595858">
    <property type="component" value="Unassembled WGS sequence"/>
</dbReference>
<reference evidence="3" key="1">
    <citation type="journal article" date="2019" name="Int. J. Syst. Evol. Microbiol.">
        <title>The Global Catalogue of Microorganisms (GCM) 10K type strain sequencing project: providing services to taxonomists for standard genome sequencing and annotation.</title>
        <authorList>
            <consortium name="The Broad Institute Genomics Platform"/>
            <consortium name="The Broad Institute Genome Sequencing Center for Infectious Disease"/>
            <person name="Wu L."/>
            <person name="Ma J."/>
        </authorList>
    </citation>
    <scope>NUCLEOTIDE SEQUENCE [LARGE SCALE GENOMIC DNA]</scope>
    <source>
        <strain evidence="3">CGMCC 4.7304</strain>
    </source>
</reference>
<dbReference type="InterPro" id="IPR016040">
    <property type="entry name" value="NAD(P)-bd_dom"/>
</dbReference>
<dbReference type="Pfam" id="PF13460">
    <property type="entry name" value="NAD_binding_10"/>
    <property type="match status" value="1"/>
</dbReference>
<organism evidence="2 3">
    <name type="scientific">Streptomonospora arabica</name>
    <dbReference type="NCBI Taxonomy" id="412417"/>
    <lineage>
        <taxon>Bacteria</taxon>
        <taxon>Bacillati</taxon>
        <taxon>Actinomycetota</taxon>
        <taxon>Actinomycetes</taxon>
        <taxon>Streptosporangiales</taxon>
        <taxon>Nocardiopsidaceae</taxon>
        <taxon>Streptomonospora</taxon>
    </lineage>
</organism>
<keyword evidence="3" id="KW-1185">Reference proteome</keyword>
<dbReference type="InterPro" id="IPR036291">
    <property type="entry name" value="NAD(P)-bd_dom_sf"/>
</dbReference>
<evidence type="ECO:0000313" key="2">
    <source>
        <dbReference type="EMBL" id="MFC4867311.1"/>
    </source>
</evidence>
<dbReference type="EMBL" id="JBHSIY010000009">
    <property type="protein sequence ID" value="MFC4867311.1"/>
    <property type="molecule type" value="Genomic_DNA"/>
</dbReference>
<gene>
    <name evidence="2" type="ORF">ACFPCZ_11785</name>
</gene>
<evidence type="ECO:0000313" key="3">
    <source>
        <dbReference type="Proteomes" id="UP001595858"/>
    </source>
</evidence>
<feature type="domain" description="NAD(P)-binding" evidence="1">
    <location>
        <begin position="8"/>
        <end position="77"/>
    </location>
</feature>
<protein>
    <submittedName>
        <fullName evidence="2">NAD(P)H-binding protein</fullName>
    </submittedName>
</protein>
<dbReference type="RefSeq" id="WP_344146980.1">
    <property type="nucleotide sequence ID" value="NZ_BAAAQI010000019.1"/>
</dbReference>
<dbReference type="SUPFAM" id="SSF51735">
    <property type="entry name" value="NAD(P)-binding Rossmann-fold domains"/>
    <property type="match status" value="1"/>
</dbReference>
<evidence type="ECO:0000259" key="1">
    <source>
        <dbReference type="Pfam" id="PF13460"/>
    </source>
</evidence>